<dbReference type="Proteomes" id="UP000799772">
    <property type="component" value="Unassembled WGS sequence"/>
</dbReference>
<evidence type="ECO:0000313" key="2">
    <source>
        <dbReference type="EMBL" id="KAF2102049.1"/>
    </source>
</evidence>
<protein>
    <submittedName>
        <fullName evidence="2">Uncharacterized protein</fullName>
    </submittedName>
</protein>
<accession>A0A9P4IMD1</accession>
<name>A0A9P4IMD1_9PEZI</name>
<proteinExistence type="predicted"/>
<evidence type="ECO:0000313" key="3">
    <source>
        <dbReference type="Proteomes" id="UP000799772"/>
    </source>
</evidence>
<gene>
    <name evidence="2" type="ORF">NA57DRAFT_53983</name>
</gene>
<evidence type="ECO:0000256" key="1">
    <source>
        <dbReference type="SAM" id="MobiDB-lite"/>
    </source>
</evidence>
<keyword evidence="3" id="KW-1185">Reference proteome</keyword>
<feature type="compositionally biased region" description="Basic and acidic residues" evidence="1">
    <location>
        <begin position="13"/>
        <end position="22"/>
    </location>
</feature>
<comment type="caution">
    <text evidence="2">The sequence shown here is derived from an EMBL/GenBank/DDBJ whole genome shotgun (WGS) entry which is preliminary data.</text>
</comment>
<dbReference type="EMBL" id="ML978123">
    <property type="protein sequence ID" value="KAF2102049.1"/>
    <property type="molecule type" value="Genomic_DNA"/>
</dbReference>
<organism evidence="2 3">
    <name type="scientific">Rhizodiscina lignyota</name>
    <dbReference type="NCBI Taxonomy" id="1504668"/>
    <lineage>
        <taxon>Eukaryota</taxon>
        <taxon>Fungi</taxon>
        <taxon>Dikarya</taxon>
        <taxon>Ascomycota</taxon>
        <taxon>Pezizomycotina</taxon>
        <taxon>Dothideomycetes</taxon>
        <taxon>Pleosporomycetidae</taxon>
        <taxon>Aulographales</taxon>
        <taxon>Rhizodiscinaceae</taxon>
        <taxon>Rhizodiscina</taxon>
    </lineage>
</organism>
<dbReference type="AlphaFoldDB" id="A0A9P4IMD1"/>
<sequence>MSVSARWQRKSTGSHEDQDLRLYKPGPNRRSILHWMEWSKLACAKYLDTFRAPRGPFVPLRHVGFAPKLHEGASRHNRQRNGKRDEYDYDYGRSRAGAGPDGHEDGHEHAPVTVAKAGTRRLQVHSDQPALQLASGLRVAAAHRHPAERSYDGKSSVTRWLRRASSVSGFLHPASPNGMASWASERWGVLLLLQGVPGLSLLEDFLQKS</sequence>
<feature type="compositionally biased region" description="Basic and acidic residues" evidence="1">
    <location>
        <begin position="82"/>
        <end position="93"/>
    </location>
</feature>
<feature type="region of interest" description="Disordered" evidence="1">
    <location>
        <begin position="71"/>
        <end position="108"/>
    </location>
</feature>
<feature type="region of interest" description="Disordered" evidence="1">
    <location>
        <begin position="1"/>
        <end position="24"/>
    </location>
</feature>
<reference evidence="2" key="1">
    <citation type="journal article" date="2020" name="Stud. Mycol.">
        <title>101 Dothideomycetes genomes: a test case for predicting lifestyles and emergence of pathogens.</title>
        <authorList>
            <person name="Haridas S."/>
            <person name="Albert R."/>
            <person name="Binder M."/>
            <person name="Bloem J."/>
            <person name="Labutti K."/>
            <person name="Salamov A."/>
            <person name="Andreopoulos B."/>
            <person name="Baker S."/>
            <person name="Barry K."/>
            <person name="Bills G."/>
            <person name="Bluhm B."/>
            <person name="Cannon C."/>
            <person name="Castanera R."/>
            <person name="Culley D."/>
            <person name="Daum C."/>
            <person name="Ezra D."/>
            <person name="Gonzalez J."/>
            <person name="Henrissat B."/>
            <person name="Kuo A."/>
            <person name="Liang C."/>
            <person name="Lipzen A."/>
            <person name="Lutzoni F."/>
            <person name="Magnuson J."/>
            <person name="Mondo S."/>
            <person name="Nolan M."/>
            <person name="Ohm R."/>
            <person name="Pangilinan J."/>
            <person name="Park H.-J."/>
            <person name="Ramirez L."/>
            <person name="Alfaro M."/>
            <person name="Sun H."/>
            <person name="Tritt A."/>
            <person name="Yoshinaga Y."/>
            <person name="Zwiers L.-H."/>
            <person name="Turgeon B."/>
            <person name="Goodwin S."/>
            <person name="Spatafora J."/>
            <person name="Crous P."/>
            <person name="Grigoriev I."/>
        </authorList>
    </citation>
    <scope>NUCLEOTIDE SEQUENCE</scope>
    <source>
        <strain evidence="2">CBS 133067</strain>
    </source>
</reference>